<dbReference type="Pfam" id="PF22970">
    <property type="entry name" value="DUF7028"/>
    <property type="match status" value="1"/>
</dbReference>
<keyword evidence="3 6" id="KW-0863">Zinc-finger</keyword>
<feature type="compositionally biased region" description="Basic and acidic residues" evidence="7">
    <location>
        <begin position="497"/>
        <end position="518"/>
    </location>
</feature>
<sequence>MDRGGRRSGESPGVLIKKRSSSGCLIVKKNDGVGRICSFSENRPNWESNKRSTMILSDSESSDKFAIPQNMPHYRNVEESRFGWKRDFVEGKEDDCFVGKSREWKESKRHRLDDDDDDDDDDDEESEDELLAMRMRRSFDGSGVDIGKKAYLGSAQFGNGREYGTGSSRKDLDVEKRRKPYLDGSGNIGFGNQGYRNMCKVSGNEGKTTPALLLQRRYKHDMNFDEPIRVQGKNGVLKVMVNKQNKIGGSLQNAKAEQSQYGSKIQETGKIRVAIQSPTTLKTEKLPKLLPPARIQSNGLKMPMSLTMKSKGQDQDSEDSDSSGRLQKRIIQPHKPSHISSTGGENTLPEVSMPSKIRDGKIRRGSGTEKQRLRERIREMLLEAGWTIDYRPRKNRDYLDAVYISPRGTAYWSIIKAYEALLKQLNSGEKVAKPCEDSSTFTLISDEILSQLTRKTKRKIEKDMKSEEQSASDSVGKATFARNFLAIKNEVGNDDRYVHKEQRDVMSVKNEVNSRDSSRGTTSKSASPLHHQTEKSTGSSSHHVNGGKSSKHVRSMLSVRRSVRGDNSEGDGFVPSSEKQTILAWLIDSGTLKLSEKVMYMNQRRTRAMLEGWITRDGIHCGCCSKILSVSKFEIHAGSKLRQPFQNIFLNSGVSLFQCQIDAWDKQKGAGNIGFCSVDVIADDPNDDACGICGDGGDLVCCDGCPSTFHQRCLDIRMFPLGDWHCPNCTCKFCRAVIEDVTQTADANTCKMCEKKYHKSCMLEANVTPADTTEPIISFCGKKCKALSEGVKKYVGVKHELEAGFSWSLVHRECADSDLFLGEHPHIVENNSKLALALTVMDECFLPIVDRRSGVNIVRNVLYNCGSNFNRLNFGGFYTALLERGDEVVASASIRFHGNHLAEMPFIGTRHVYRHQGMCRRLFSVIESALQRLKVKLLIIPATADFSHVWISKFGFRHVEDSLKKEMRSMNLLAFPGIDVLQKELLVPRHAESVVETECDPCNEGTNSAIKTNEVSVLEIASPSGDKPIPDYVVEHQLFTDVNSASRDSPVHNGYPKMQETECKISNMARSSDMEKHMDCKTSFSPFVGEDEEDSLIESPPQRNSDMAFLDHIIRSPVDTGEMANGDVYGSGDDDSPETQ</sequence>
<dbReference type="InterPro" id="IPR032308">
    <property type="entry name" value="TDBD"/>
</dbReference>
<evidence type="ECO:0000256" key="5">
    <source>
        <dbReference type="ARBA" id="ARBA00023242"/>
    </source>
</evidence>
<dbReference type="EMBL" id="JAEFBK010000012">
    <property type="protein sequence ID" value="KAG7542875.1"/>
    <property type="molecule type" value="Genomic_DNA"/>
</dbReference>
<dbReference type="AlphaFoldDB" id="A0A8T1Y6X3"/>
<dbReference type="InterPro" id="IPR054292">
    <property type="entry name" value="DUF7028"/>
</dbReference>
<dbReference type="GO" id="GO:0005634">
    <property type="term" value="C:nucleus"/>
    <property type="evidence" value="ECO:0007669"/>
    <property type="project" value="UniProtKB-SubCell"/>
</dbReference>
<dbReference type="InterPro" id="IPR056511">
    <property type="entry name" value="IDM1_C"/>
</dbReference>
<comment type="caution">
    <text evidence="9">The sequence shown here is derived from an EMBL/GenBank/DDBJ whole genome shotgun (WGS) entry which is preliminary data.</text>
</comment>
<keyword evidence="2" id="KW-0479">Metal-binding</keyword>
<evidence type="ECO:0000256" key="4">
    <source>
        <dbReference type="ARBA" id="ARBA00022833"/>
    </source>
</evidence>
<dbReference type="SMART" id="SM00249">
    <property type="entry name" value="PHD"/>
    <property type="match status" value="2"/>
</dbReference>
<reference evidence="9 10" key="1">
    <citation type="submission" date="2020-12" db="EMBL/GenBank/DDBJ databases">
        <title>Concerted genomic and epigenomic changes stabilize Arabidopsis allopolyploids.</title>
        <authorList>
            <person name="Chen Z."/>
        </authorList>
    </citation>
    <scope>NUCLEOTIDE SEQUENCE [LARGE SCALE GENOMIC DNA]</scope>
    <source>
        <strain evidence="9">Allo738</strain>
        <tissue evidence="9">Leaf</tissue>
    </source>
</reference>
<dbReference type="Proteomes" id="UP000694240">
    <property type="component" value="Chromosome 12"/>
</dbReference>
<dbReference type="InterPro" id="IPR042163">
    <property type="entry name" value="PHF12"/>
</dbReference>
<evidence type="ECO:0000313" key="9">
    <source>
        <dbReference type="EMBL" id="KAG7542875.1"/>
    </source>
</evidence>
<evidence type="ECO:0000256" key="7">
    <source>
        <dbReference type="SAM" id="MobiDB-lite"/>
    </source>
</evidence>
<feature type="compositionally biased region" description="Acidic residues" evidence="7">
    <location>
        <begin position="114"/>
        <end position="127"/>
    </location>
</feature>
<keyword evidence="5" id="KW-0539">Nucleus</keyword>
<dbReference type="InterPro" id="IPR001965">
    <property type="entry name" value="Znf_PHD"/>
</dbReference>
<dbReference type="PANTHER" id="PTHR46309:SF1">
    <property type="entry name" value="PHD FINGER PROTEIN 12"/>
    <property type="match status" value="1"/>
</dbReference>
<evidence type="ECO:0000259" key="8">
    <source>
        <dbReference type="PROSITE" id="PS50016"/>
    </source>
</evidence>
<protein>
    <submittedName>
        <fullName evidence="9">Zinc finger FYVE/PHD-type</fullName>
    </submittedName>
</protein>
<keyword evidence="4" id="KW-0862">Zinc</keyword>
<evidence type="ECO:0000256" key="6">
    <source>
        <dbReference type="PROSITE-ProRule" id="PRU00146"/>
    </source>
</evidence>
<feature type="region of interest" description="Disordered" evidence="7">
    <location>
        <begin position="1086"/>
        <end position="1140"/>
    </location>
</feature>
<gene>
    <name evidence="9" type="ORF">ISN45_Aa07g028160</name>
</gene>
<comment type="subcellular location">
    <subcellularLocation>
        <location evidence="1">Nucleus</location>
    </subcellularLocation>
</comment>
<feature type="region of interest" description="Disordered" evidence="7">
    <location>
        <begin position="103"/>
        <end position="127"/>
    </location>
</feature>
<dbReference type="InterPro" id="IPR019786">
    <property type="entry name" value="Zinc_finger_PHD-type_CS"/>
</dbReference>
<evidence type="ECO:0000313" key="10">
    <source>
        <dbReference type="Proteomes" id="UP000694240"/>
    </source>
</evidence>
<dbReference type="PROSITE" id="PS50016">
    <property type="entry name" value="ZF_PHD_2"/>
    <property type="match status" value="1"/>
</dbReference>
<dbReference type="GO" id="GO:0003714">
    <property type="term" value="F:transcription corepressor activity"/>
    <property type="evidence" value="ECO:0007669"/>
    <property type="project" value="InterPro"/>
</dbReference>
<feature type="region of interest" description="Disordered" evidence="7">
    <location>
        <begin position="330"/>
        <end position="371"/>
    </location>
</feature>
<organism evidence="9 10">
    <name type="scientific">Arabidopsis thaliana x Arabidopsis arenosa</name>
    <dbReference type="NCBI Taxonomy" id="1240361"/>
    <lineage>
        <taxon>Eukaryota</taxon>
        <taxon>Viridiplantae</taxon>
        <taxon>Streptophyta</taxon>
        <taxon>Embryophyta</taxon>
        <taxon>Tracheophyta</taxon>
        <taxon>Spermatophyta</taxon>
        <taxon>Magnoliopsida</taxon>
        <taxon>eudicotyledons</taxon>
        <taxon>Gunneridae</taxon>
        <taxon>Pentapetalae</taxon>
        <taxon>rosids</taxon>
        <taxon>malvids</taxon>
        <taxon>Brassicales</taxon>
        <taxon>Brassicaceae</taxon>
        <taxon>Camelineae</taxon>
        <taxon>Arabidopsis</taxon>
    </lineage>
</organism>
<dbReference type="GO" id="GO:0008270">
    <property type="term" value="F:zinc ion binding"/>
    <property type="evidence" value="ECO:0007669"/>
    <property type="project" value="UniProtKB-KW"/>
</dbReference>
<dbReference type="PANTHER" id="PTHR46309">
    <property type="entry name" value="PHD FINGER PROTEIN 12"/>
    <property type="match status" value="1"/>
</dbReference>
<feature type="domain" description="PHD-type" evidence="8">
    <location>
        <begin position="687"/>
        <end position="732"/>
    </location>
</feature>
<evidence type="ECO:0000256" key="1">
    <source>
        <dbReference type="ARBA" id="ARBA00004123"/>
    </source>
</evidence>
<feature type="region of interest" description="Disordered" evidence="7">
    <location>
        <begin position="497"/>
        <end position="554"/>
    </location>
</feature>
<accession>A0A8T1Y6X3</accession>
<dbReference type="CDD" id="cd15532">
    <property type="entry name" value="PHD2_CHD_II"/>
    <property type="match status" value="1"/>
</dbReference>
<feature type="region of interest" description="Disordered" evidence="7">
    <location>
        <begin position="157"/>
        <end position="178"/>
    </location>
</feature>
<evidence type="ECO:0000256" key="3">
    <source>
        <dbReference type="ARBA" id="ARBA00022771"/>
    </source>
</evidence>
<dbReference type="PROSITE" id="PS01359">
    <property type="entry name" value="ZF_PHD_1"/>
    <property type="match status" value="1"/>
</dbReference>
<dbReference type="Pfam" id="PF00628">
    <property type="entry name" value="PHD"/>
    <property type="match status" value="1"/>
</dbReference>
<dbReference type="Pfam" id="PF23209">
    <property type="entry name" value="IDM1_C"/>
    <property type="match status" value="1"/>
</dbReference>
<dbReference type="InterPro" id="IPR019787">
    <property type="entry name" value="Znf_PHD-finger"/>
</dbReference>
<dbReference type="Pfam" id="PF16135">
    <property type="entry name" value="TDBD"/>
    <property type="match status" value="1"/>
</dbReference>
<feature type="compositionally biased region" description="Basic and acidic residues" evidence="7">
    <location>
        <begin position="356"/>
        <end position="371"/>
    </location>
</feature>
<name>A0A8T1Y6X3_9BRAS</name>
<keyword evidence="10" id="KW-1185">Reference proteome</keyword>
<proteinExistence type="predicted"/>
<evidence type="ECO:0000256" key="2">
    <source>
        <dbReference type="ARBA" id="ARBA00022723"/>
    </source>
</evidence>
<dbReference type="GO" id="GO:0006357">
    <property type="term" value="P:regulation of transcription by RNA polymerase II"/>
    <property type="evidence" value="ECO:0007669"/>
    <property type="project" value="TreeGrafter"/>
</dbReference>